<protein>
    <submittedName>
        <fullName evidence="7">ABC transporter substrate-binding protein</fullName>
    </submittedName>
</protein>
<name>A0A9D1LF82_9FIRM</name>
<dbReference type="InterPro" id="IPR051010">
    <property type="entry name" value="BCAA_transport"/>
</dbReference>
<evidence type="ECO:0000313" key="7">
    <source>
        <dbReference type="EMBL" id="HIU36492.1"/>
    </source>
</evidence>
<feature type="domain" description="Leucine-binding protein" evidence="6">
    <location>
        <begin position="38"/>
        <end position="387"/>
    </location>
</feature>
<sequence length="393" mass="41574">MKMKKVLAALLALAMVVLCFAACGETGDKTGGSTDANTIKIGLSGPLTGNNAQYGIGVQNGAQLAVDEINAAGGINGYKVELEMEDDEADAEKAANAYANLLDWGMQISMGTVTSAACAAFQGRAAEDNMFLLTPSATSVDAIQGDNAFRVCFSDPQQGVEAADYISENKLATKVAIIYDASDTYSSGIHDSFSAEAKARGLEIVASEAFTADNNTDFSAQIQSVKSAGAELVFLPIYYNEASKIIQQAASAGLDVQWFGCDGLDGLLRIENFDYSLVEGVMLLTPFTPNATDEYTQNFVKAYEAKYPDQASTLNQFAADAYDAVYIIKQACEQANVTPDMSVSDTCEALKAAMTSITYTGVTGKGITWGADGEPSKPPIVVRIENGEYTVLQ</sequence>
<dbReference type="PANTHER" id="PTHR30483">
    <property type="entry name" value="LEUCINE-SPECIFIC-BINDING PROTEIN"/>
    <property type="match status" value="1"/>
</dbReference>
<dbReference type="EMBL" id="DVMW01000043">
    <property type="protein sequence ID" value="HIU36492.1"/>
    <property type="molecule type" value="Genomic_DNA"/>
</dbReference>
<dbReference type="Proteomes" id="UP000824071">
    <property type="component" value="Unassembled WGS sequence"/>
</dbReference>
<reference evidence="7" key="2">
    <citation type="journal article" date="2021" name="PeerJ">
        <title>Extensive microbial diversity within the chicken gut microbiome revealed by metagenomics and culture.</title>
        <authorList>
            <person name="Gilroy R."/>
            <person name="Ravi A."/>
            <person name="Getino M."/>
            <person name="Pursley I."/>
            <person name="Horton D.L."/>
            <person name="Alikhan N.F."/>
            <person name="Baker D."/>
            <person name="Gharbi K."/>
            <person name="Hall N."/>
            <person name="Watson M."/>
            <person name="Adriaenssens E.M."/>
            <person name="Foster-Nyarko E."/>
            <person name="Jarju S."/>
            <person name="Secka A."/>
            <person name="Antonio M."/>
            <person name="Oren A."/>
            <person name="Chaudhuri R.R."/>
            <person name="La Ragione R."/>
            <person name="Hildebrand F."/>
            <person name="Pallen M.J."/>
        </authorList>
    </citation>
    <scope>NUCLEOTIDE SEQUENCE</scope>
    <source>
        <strain evidence="7">ChiGjej1B1-19959</strain>
    </source>
</reference>
<evidence type="ECO:0000256" key="3">
    <source>
        <dbReference type="ARBA" id="ARBA00022729"/>
    </source>
</evidence>
<dbReference type="AlphaFoldDB" id="A0A9D1LF82"/>
<evidence type="ECO:0000256" key="2">
    <source>
        <dbReference type="ARBA" id="ARBA00022448"/>
    </source>
</evidence>
<evidence type="ECO:0000313" key="8">
    <source>
        <dbReference type="Proteomes" id="UP000824071"/>
    </source>
</evidence>
<dbReference type="InterPro" id="IPR028082">
    <property type="entry name" value="Peripla_BP_I"/>
</dbReference>
<dbReference type="CDD" id="cd06347">
    <property type="entry name" value="PBP1_ABC_LivK_ligand_binding-like"/>
    <property type="match status" value="1"/>
</dbReference>
<feature type="chain" id="PRO_5038712180" evidence="5">
    <location>
        <begin position="22"/>
        <end position="393"/>
    </location>
</feature>
<dbReference type="GO" id="GO:0006865">
    <property type="term" value="P:amino acid transport"/>
    <property type="evidence" value="ECO:0007669"/>
    <property type="project" value="UniProtKB-KW"/>
</dbReference>
<keyword evidence="4" id="KW-0029">Amino-acid transport</keyword>
<keyword evidence="2" id="KW-0813">Transport</keyword>
<reference evidence="7" key="1">
    <citation type="submission" date="2020-10" db="EMBL/GenBank/DDBJ databases">
        <authorList>
            <person name="Gilroy R."/>
        </authorList>
    </citation>
    <scope>NUCLEOTIDE SEQUENCE</scope>
    <source>
        <strain evidence="7">ChiGjej1B1-19959</strain>
    </source>
</reference>
<dbReference type="SUPFAM" id="SSF53822">
    <property type="entry name" value="Periplasmic binding protein-like I"/>
    <property type="match status" value="1"/>
</dbReference>
<dbReference type="InterPro" id="IPR000709">
    <property type="entry name" value="Leu_Ile_Val-bd"/>
</dbReference>
<comment type="caution">
    <text evidence="7">The sequence shown here is derived from an EMBL/GenBank/DDBJ whole genome shotgun (WGS) entry which is preliminary data.</text>
</comment>
<feature type="signal peptide" evidence="5">
    <location>
        <begin position="1"/>
        <end position="21"/>
    </location>
</feature>
<proteinExistence type="inferred from homology"/>
<dbReference type="InterPro" id="IPR028081">
    <property type="entry name" value="Leu-bd"/>
</dbReference>
<keyword evidence="3 5" id="KW-0732">Signal</keyword>
<evidence type="ECO:0000259" key="6">
    <source>
        <dbReference type="Pfam" id="PF13458"/>
    </source>
</evidence>
<dbReference type="PRINTS" id="PR00337">
    <property type="entry name" value="LEUILEVALBP"/>
</dbReference>
<accession>A0A9D1LF82</accession>
<organism evidence="7 8">
    <name type="scientific">Candidatus Fimenecus excrementigallinarum</name>
    <dbReference type="NCBI Taxonomy" id="2840816"/>
    <lineage>
        <taxon>Bacteria</taxon>
        <taxon>Bacillati</taxon>
        <taxon>Bacillota</taxon>
        <taxon>Clostridia</taxon>
        <taxon>Candidatus Fimenecus</taxon>
    </lineage>
</organism>
<dbReference type="Gene3D" id="3.40.50.2300">
    <property type="match status" value="2"/>
</dbReference>
<dbReference type="PANTHER" id="PTHR30483:SF6">
    <property type="entry name" value="PERIPLASMIC BINDING PROTEIN OF ABC TRANSPORTER FOR NATURAL AMINO ACIDS"/>
    <property type="match status" value="1"/>
</dbReference>
<evidence type="ECO:0000256" key="4">
    <source>
        <dbReference type="ARBA" id="ARBA00022970"/>
    </source>
</evidence>
<evidence type="ECO:0000256" key="1">
    <source>
        <dbReference type="ARBA" id="ARBA00010062"/>
    </source>
</evidence>
<evidence type="ECO:0000256" key="5">
    <source>
        <dbReference type="SAM" id="SignalP"/>
    </source>
</evidence>
<gene>
    <name evidence="7" type="ORF">IAC53_07810</name>
</gene>
<comment type="similarity">
    <text evidence="1">Belongs to the leucine-binding protein family.</text>
</comment>
<dbReference type="Pfam" id="PF13458">
    <property type="entry name" value="Peripla_BP_6"/>
    <property type="match status" value="1"/>
</dbReference>